<evidence type="ECO:0000313" key="1">
    <source>
        <dbReference type="EMBL" id="KWZ80421.1"/>
    </source>
</evidence>
<comment type="caution">
    <text evidence="1">The sequence shown here is derived from an EMBL/GenBank/DDBJ whole genome shotgun (WGS) entry which is preliminary data.</text>
</comment>
<dbReference type="PATRIC" id="fig|1681.53.peg.1714"/>
<protein>
    <submittedName>
        <fullName evidence="1">Uncharacterized protein</fullName>
    </submittedName>
</protein>
<evidence type="ECO:0000313" key="2">
    <source>
        <dbReference type="Proteomes" id="UP000070092"/>
    </source>
</evidence>
<accession>A0A133KLK2</accession>
<dbReference type="Proteomes" id="UP000070092">
    <property type="component" value="Unassembled WGS sequence"/>
</dbReference>
<name>A0A133KLK2_BIFBI</name>
<proteinExistence type="predicted"/>
<sequence length="56" mass="6241">MRAMSATAHAGSAVAHHEARLIAFAEPFVVRPSAHLQSRFRAVYLFCVSLRVYRAI</sequence>
<dbReference type="EMBL" id="LRPO01000045">
    <property type="protein sequence ID" value="KWZ80421.1"/>
    <property type="molecule type" value="Genomic_DNA"/>
</dbReference>
<reference evidence="1 2" key="1">
    <citation type="submission" date="2016-01" db="EMBL/GenBank/DDBJ databases">
        <authorList>
            <person name="Oliw E.H."/>
        </authorList>
    </citation>
    <scope>NUCLEOTIDE SEQUENCE [LARGE SCALE GENOMIC DNA]</scope>
    <source>
        <strain evidence="1 2">MJR8628B</strain>
    </source>
</reference>
<organism evidence="1 2">
    <name type="scientific">Bifidobacterium bifidum</name>
    <dbReference type="NCBI Taxonomy" id="1681"/>
    <lineage>
        <taxon>Bacteria</taxon>
        <taxon>Bacillati</taxon>
        <taxon>Actinomycetota</taxon>
        <taxon>Actinomycetes</taxon>
        <taxon>Bifidobacteriales</taxon>
        <taxon>Bifidobacteriaceae</taxon>
        <taxon>Bifidobacterium</taxon>
    </lineage>
</organism>
<gene>
    <name evidence="1" type="ORF">HMPREF3196_01751</name>
</gene>
<dbReference type="AlphaFoldDB" id="A0A133KLK2"/>